<dbReference type="GO" id="GO:0000701">
    <property type="term" value="F:purine-specific mismatch base pair DNA N-glycosylase activity"/>
    <property type="evidence" value="ECO:0007669"/>
    <property type="project" value="UniProtKB-EC"/>
</dbReference>
<reference evidence="16 17" key="1">
    <citation type="journal article" date="2018" name="Nat. Biotechnol.">
        <title>A standardized bacterial taxonomy based on genome phylogeny substantially revises the tree of life.</title>
        <authorList>
            <person name="Parks D.H."/>
            <person name="Chuvochina M."/>
            <person name="Waite D.W."/>
            <person name="Rinke C."/>
            <person name="Skarshewski A."/>
            <person name="Chaumeil P.A."/>
            <person name="Hugenholtz P."/>
        </authorList>
    </citation>
    <scope>NUCLEOTIDE SEQUENCE [LARGE SCALE GENOMIC DNA]</scope>
    <source>
        <strain evidence="16">UBA9360</strain>
    </source>
</reference>
<keyword evidence="12" id="KW-0234">DNA repair</keyword>
<accession>A0A348WKU5</accession>
<dbReference type="InterPro" id="IPR005760">
    <property type="entry name" value="A/G_AdeGlyc_MutY"/>
</dbReference>
<dbReference type="AlphaFoldDB" id="A0A348WKU5"/>
<evidence type="ECO:0000256" key="12">
    <source>
        <dbReference type="ARBA" id="ARBA00023204"/>
    </source>
</evidence>
<dbReference type="Gene3D" id="1.10.340.30">
    <property type="entry name" value="Hypothetical protein, domain 2"/>
    <property type="match status" value="1"/>
</dbReference>
<evidence type="ECO:0000256" key="7">
    <source>
        <dbReference type="ARBA" id="ARBA00022723"/>
    </source>
</evidence>
<dbReference type="GO" id="GO:0034039">
    <property type="term" value="F:8-oxo-7,8-dihydroguanine DNA N-glycosylase activity"/>
    <property type="evidence" value="ECO:0007669"/>
    <property type="project" value="TreeGrafter"/>
</dbReference>
<comment type="cofactor">
    <cofactor evidence="14">
        <name>[4Fe-4S] cluster</name>
        <dbReference type="ChEBI" id="CHEBI:49883"/>
    </cofactor>
    <text evidence="14">Binds 1 [4Fe-4S] cluster.</text>
</comment>
<dbReference type="RefSeq" id="WP_006956130.1">
    <property type="nucleotide sequence ID" value="NZ_DAIRLQ010000009.1"/>
</dbReference>
<dbReference type="EMBL" id="DMUP01000003">
    <property type="protein sequence ID" value="HAR55157.1"/>
    <property type="molecule type" value="Genomic_DNA"/>
</dbReference>
<comment type="caution">
    <text evidence="16">The sequence shown here is derived from an EMBL/GenBank/DDBJ whole genome shotgun (WGS) entry which is preliminary data.</text>
</comment>
<evidence type="ECO:0000313" key="17">
    <source>
        <dbReference type="Proteomes" id="UP000262878"/>
    </source>
</evidence>
<comment type="function">
    <text evidence="2">Adenine glycosylase active on G-A mispairs. MutY also corrects error-prone DNA synthesis past GO lesions which are due to the oxidatively damaged form of guanine: 7,8-dihydro-8-oxoguanine (8-oxo-dGTP).</text>
</comment>
<dbReference type="GO" id="GO:0046872">
    <property type="term" value="F:metal ion binding"/>
    <property type="evidence" value="ECO:0007669"/>
    <property type="project" value="UniProtKB-UniRule"/>
</dbReference>
<sequence length="345" mass="39156">MNEQFSSHVLSWFDKFGRKTLPWQLNKTPYRVWLSEIMLQQTQVNTVIPYFKRFVERFPSLPDLAEAEQDTVLSLWTGLGYYARARNLHKAAQLAVERYDGQLPDSQAELETLPGIGRSTAGAILSLGFGKPAAILDGNVKRVLARYFGESEWPGKTAVQRSLWQHSEALTPAHRHDDYNQAMMDLGALVCTRSKPDCQACPLRSDCLAYQEDTVATIPAPKPKKENPTRTVYLLIQRDIQTLSILLEQRPATGIWGGLWSFPEYESKSALLNSAPAHPEQLIELSPFKHVFSHFTLHCYPIVVDSHATDAINERKQRWVPLHEDIELGYSAVTVKLFKKLKVLK</sequence>
<keyword evidence="10 14" id="KW-0408">Iron</keyword>
<dbReference type="GO" id="GO:0035485">
    <property type="term" value="F:adenine/guanine mispair binding"/>
    <property type="evidence" value="ECO:0007669"/>
    <property type="project" value="TreeGrafter"/>
</dbReference>
<evidence type="ECO:0000313" key="16">
    <source>
        <dbReference type="EMBL" id="HAR55157.1"/>
    </source>
</evidence>
<dbReference type="STRING" id="314276.OS145_03432"/>
<dbReference type="InterPro" id="IPR015797">
    <property type="entry name" value="NUDIX_hydrolase-like_dom_sf"/>
</dbReference>
<dbReference type="GO" id="GO:0006284">
    <property type="term" value="P:base-excision repair"/>
    <property type="evidence" value="ECO:0007669"/>
    <property type="project" value="UniProtKB-UniRule"/>
</dbReference>
<dbReference type="Proteomes" id="UP000262878">
    <property type="component" value="Unassembled WGS sequence"/>
</dbReference>
<dbReference type="CDD" id="cd00056">
    <property type="entry name" value="ENDO3c"/>
    <property type="match status" value="1"/>
</dbReference>
<dbReference type="SUPFAM" id="SSF55811">
    <property type="entry name" value="Nudix"/>
    <property type="match status" value="1"/>
</dbReference>
<dbReference type="InterPro" id="IPR003265">
    <property type="entry name" value="HhH-GPD_domain"/>
</dbReference>
<comment type="similarity">
    <text evidence="3 14">Belongs to the Nth/MutY family.</text>
</comment>
<evidence type="ECO:0000256" key="13">
    <source>
        <dbReference type="ARBA" id="ARBA00023295"/>
    </source>
</evidence>
<dbReference type="InterPro" id="IPR000445">
    <property type="entry name" value="HhH_motif"/>
</dbReference>
<dbReference type="InterPro" id="IPR029119">
    <property type="entry name" value="MutY_C"/>
</dbReference>
<dbReference type="InterPro" id="IPR004036">
    <property type="entry name" value="Endonuclease-III-like_CS2"/>
</dbReference>
<evidence type="ECO:0000256" key="11">
    <source>
        <dbReference type="ARBA" id="ARBA00023014"/>
    </source>
</evidence>
<dbReference type="NCBIfam" id="NF008132">
    <property type="entry name" value="PRK10880.1"/>
    <property type="match status" value="1"/>
</dbReference>
<dbReference type="NCBIfam" id="TIGR01084">
    <property type="entry name" value="mutY"/>
    <property type="match status" value="1"/>
</dbReference>
<dbReference type="SMART" id="SM00525">
    <property type="entry name" value="FES"/>
    <property type="match status" value="1"/>
</dbReference>
<keyword evidence="8 14" id="KW-0227">DNA damage</keyword>
<keyword evidence="6" id="KW-0004">4Fe-4S</keyword>
<dbReference type="FunFam" id="1.10.1670.10:FF:000002">
    <property type="entry name" value="Adenine DNA glycosylase"/>
    <property type="match status" value="1"/>
</dbReference>
<dbReference type="PANTHER" id="PTHR42944:SF1">
    <property type="entry name" value="ADENINE DNA GLYCOSYLASE"/>
    <property type="match status" value="1"/>
</dbReference>
<evidence type="ECO:0000256" key="3">
    <source>
        <dbReference type="ARBA" id="ARBA00008343"/>
    </source>
</evidence>
<dbReference type="InterPro" id="IPR011257">
    <property type="entry name" value="DNA_glycosylase"/>
</dbReference>
<dbReference type="SMART" id="SM00478">
    <property type="entry name" value="ENDO3c"/>
    <property type="match status" value="1"/>
</dbReference>
<keyword evidence="7" id="KW-0479">Metal-binding</keyword>
<dbReference type="Gene3D" id="3.90.79.10">
    <property type="entry name" value="Nucleoside Triphosphate Pyrophosphohydrolase"/>
    <property type="match status" value="1"/>
</dbReference>
<evidence type="ECO:0000256" key="14">
    <source>
        <dbReference type="RuleBase" id="RU365096"/>
    </source>
</evidence>
<dbReference type="FunFam" id="1.10.340.30:FF:000002">
    <property type="entry name" value="Adenine DNA glycosylase"/>
    <property type="match status" value="1"/>
</dbReference>
<dbReference type="Pfam" id="PF00730">
    <property type="entry name" value="HhH-GPD"/>
    <property type="match status" value="1"/>
</dbReference>
<evidence type="ECO:0000256" key="6">
    <source>
        <dbReference type="ARBA" id="ARBA00022485"/>
    </source>
</evidence>
<dbReference type="GO" id="GO:0006298">
    <property type="term" value="P:mismatch repair"/>
    <property type="evidence" value="ECO:0007669"/>
    <property type="project" value="TreeGrafter"/>
</dbReference>
<evidence type="ECO:0000256" key="5">
    <source>
        <dbReference type="ARBA" id="ARBA00022023"/>
    </source>
</evidence>
<proteinExistence type="inferred from homology"/>
<dbReference type="PROSITE" id="PS01155">
    <property type="entry name" value="ENDONUCLEASE_III_2"/>
    <property type="match status" value="1"/>
</dbReference>
<keyword evidence="9" id="KW-0378">Hydrolase</keyword>
<dbReference type="Pfam" id="PF14815">
    <property type="entry name" value="NUDIX_4"/>
    <property type="match status" value="1"/>
</dbReference>
<name>A0A348WKU5_9GAMM</name>
<dbReference type="Gene3D" id="1.10.1670.10">
    <property type="entry name" value="Helix-hairpin-Helix base-excision DNA repair enzymes (C-terminal)"/>
    <property type="match status" value="1"/>
</dbReference>
<organism evidence="16 17">
    <name type="scientific">Idiomarina baltica</name>
    <dbReference type="NCBI Taxonomy" id="190892"/>
    <lineage>
        <taxon>Bacteria</taxon>
        <taxon>Pseudomonadati</taxon>
        <taxon>Pseudomonadota</taxon>
        <taxon>Gammaproteobacteria</taxon>
        <taxon>Alteromonadales</taxon>
        <taxon>Idiomarinaceae</taxon>
        <taxon>Idiomarina</taxon>
    </lineage>
</organism>
<dbReference type="EC" id="3.2.2.31" evidence="4 14"/>
<evidence type="ECO:0000259" key="15">
    <source>
        <dbReference type="SMART" id="SM00478"/>
    </source>
</evidence>
<dbReference type="CDD" id="cd03431">
    <property type="entry name" value="NUDIX_DNA_Glycosylase_C-MutY"/>
    <property type="match status" value="1"/>
</dbReference>
<dbReference type="InterPro" id="IPR003651">
    <property type="entry name" value="Endonuclease3_FeS-loop_motif"/>
</dbReference>
<evidence type="ECO:0000256" key="9">
    <source>
        <dbReference type="ARBA" id="ARBA00022801"/>
    </source>
</evidence>
<feature type="domain" description="HhH-GPD" evidence="15">
    <location>
        <begin position="38"/>
        <end position="189"/>
    </location>
</feature>
<keyword evidence="11" id="KW-0411">Iron-sulfur</keyword>
<evidence type="ECO:0000256" key="1">
    <source>
        <dbReference type="ARBA" id="ARBA00000843"/>
    </source>
</evidence>
<evidence type="ECO:0000256" key="10">
    <source>
        <dbReference type="ARBA" id="ARBA00023004"/>
    </source>
</evidence>
<dbReference type="SUPFAM" id="SSF48150">
    <property type="entry name" value="DNA-glycosylase"/>
    <property type="match status" value="1"/>
</dbReference>
<dbReference type="InterPro" id="IPR044298">
    <property type="entry name" value="MIG/MutY"/>
</dbReference>
<evidence type="ECO:0000256" key="4">
    <source>
        <dbReference type="ARBA" id="ARBA00012045"/>
    </source>
</evidence>
<evidence type="ECO:0000256" key="8">
    <source>
        <dbReference type="ARBA" id="ARBA00022763"/>
    </source>
</evidence>
<gene>
    <name evidence="16" type="ORF">DCR58_00075</name>
</gene>
<dbReference type="Pfam" id="PF00633">
    <property type="entry name" value="HHH"/>
    <property type="match status" value="1"/>
</dbReference>
<evidence type="ECO:0000256" key="2">
    <source>
        <dbReference type="ARBA" id="ARBA00002933"/>
    </source>
</evidence>
<protein>
    <recommendedName>
        <fullName evidence="5 14">Adenine DNA glycosylase</fullName>
        <ecNumber evidence="4 14">3.2.2.31</ecNumber>
    </recommendedName>
</protein>
<dbReference type="InterPro" id="IPR023170">
    <property type="entry name" value="HhH_base_excis_C"/>
</dbReference>
<dbReference type="GO" id="GO:0032357">
    <property type="term" value="F:oxidized purine DNA binding"/>
    <property type="evidence" value="ECO:0007669"/>
    <property type="project" value="TreeGrafter"/>
</dbReference>
<dbReference type="GO" id="GO:0051539">
    <property type="term" value="F:4 iron, 4 sulfur cluster binding"/>
    <property type="evidence" value="ECO:0007669"/>
    <property type="project" value="UniProtKB-UniRule"/>
</dbReference>
<comment type="catalytic activity">
    <reaction evidence="1 14">
        <text>Hydrolyzes free adenine bases from 7,8-dihydro-8-oxoguanine:adenine mismatched double-stranded DNA, leaving an apurinic site.</text>
        <dbReference type="EC" id="3.2.2.31"/>
    </reaction>
</comment>
<keyword evidence="13 14" id="KW-0326">Glycosidase</keyword>
<dbReference type="PANTHER" id="PTHR42944">
    <property type="entry name" value="ADENINE DNA GLYCOSYLASE"/>
    <property type="match status" value="1"/>
</dbReference>